<dbReference type="STRING" id="192904.SAMN04488514_11826"/>
<dbReference type="InterPro" id="IPR029058">
    <property type="entry name" value="AB_hydrolase_fold"/>
</dbReference>
<proteinExistence type="predicted"/>
<evidence type="ECO:0000313" key="3">
    <source>
        <dbReference type="Proteomes" id="UP000199440"/>
    </source>
</evidence>
<name>A0A1G9XIB4_9FLAO</name>
<organism evidence="2 3">
    <name type="scientific">Kriegella aquimaris</name>
    <dbReference type="NCBI Taxonomy" id="192904"/>
    <lineage>
        <taxon>Bacteria</taxon>
        <taxon>Pseudomonadati</taxon>
        <taxon>Bacteroidota</taxon>
        <taxon>Flavobacteriia</taxon>
        <taxon>Flavobacteriales</taxon>
        <taxon>Flavobacteriaceae</taxon>
        <taxon>Kriegella</taxon>
    </lineage>
</organism>
<evidence type="ECO:0000313" key="2">
    <source>
        <dbReference type="EMBL" id="SDM96460.1"/>
    </source>
</evidence>
<dbReference type="EMBL" id="FNGV01000018">
    <property type="protein sequence ID" value="SDM96460.1"/>
    <property type="molecule type" value="Genomic_DNA"/>
</dbReference>
<dbReference type="RefSeq" id="WP_089895155.1">
    <property type="nucleotide sequence ID" value="NZ_FNGV01000018.1"/>
</dbReference>
<dbReference type="AlphaFoldDB" id="A0A1G9XIB4"/>
<feature type="chain" id="PRO_5011621251" description="Alpha/beta hydrolase family protein" evidence="1">
    <location>
        <begin position="19"/>
        <end position="470"/>
    </location>
</feature>
<keyword evidence="1" id="KW-0732">Signal</keyword>
<sequence length="470" mass="53605">MKRILVLLVLGITFSSSAQQMALKKGVVIDGIKVNDSLPESYALFLPSNFDTSKKWPVVFIFDMDGRGKQVTGMFSRAGEQQGYILAASNNLRDSLSISQNVLIANRMFRSLLSLLPIAEKRIYMAGFSSGAQLASLIPTFIKGVGGVISCGATIANMDVLSSKNPFHYIGIVGDEDYNYQNMLNAAQFLDKLKFPNQLLIFEGGHEWPTTDYLSKAMEYLTVSAMGKGSVPKDKTFIDESFDRNLGDVSALITSNKPLRANHALEELMELYKPHKSIDSLKDSGKTLRKSKLFKTQNRNQNTIFFKENLIKDDYSYYLEEDILTYNYNNLGWWNYQMEELKKYDRSSNLFERKMGKRLKGYLNALIADNIDMLRAEEVIDEEALNFLWMLKTITDPADYSFYLKIISYSAKNEDYGTSLFYLEELFKNGYTDKNELYALEGTALLRITPEFNTIVEKYLKSARYDILEE</sequence>
<accession>A0A1G9XIB4</accession>
<gene>
    <name evidence="2" type="ORF">SAMN04488514_11826</name>
</gene>
<keyword evidence="3" id="KW-1185">Reference proteome</keyword>
<feature type="signal peptide" evidence="1">
    <location>
        <begin position="1"/>
        <end position="18"/>
    </location>
</feature>
<dbReference type="Proteomes" id="UP000199440">
    <property type="component" value="Unassembled WGS sequence"/>
</dbReference>
<evidence type="ECO:0008006" key="4">
    <source>
        <dbReference type="Google" id="ProtNLM"/>
    </source>
</evidence>
<evidence type="ECO:0000256" key="1">
    <source>
        <dbReference type="SAM" id="SignalP"/>
    </source>
</evidence>
<protein>
    <recommendedName>
        <fullName evidence="4">Alpha/beta hydrolase family protein</fullName>
    </recommendedName>
</protein>
<reference evidence="2 3" key="1">
    <citation type="submission" date="2016-10" db="EMBL/GenBank/DDBJ databases">
        <authorList>
            <person name="de Groot N.N."/>
        </authorList>
    </citation>
    <scope>NUCLEOTIDE SEQUENCE [LARGE SCALE GENOMIC DNA]</scope>
    <source>
        <strain evidence="2 3">DSM 19886</strain>
    </source>
</reference>
<dbReference type="OrthoDB" id="1123157at2"/>
<dbReference type="SUPFAM" id="SSF53474">
    <property type="entry name" value="alpha/beta-Hydrolases"/>
    <property type="match status" value="1"/>
</dbReference>
<dbReference type="Gene3D" id="3.40.50.1820">
    <property type="entry name" value="alpha/beta hydrolase"/>
    <property type="match status" value="1"/>
</dbReference>